<dbReference type="Proteomes" id="UP000325672">
    <property type="component" value="Unassembled WGS sequence"/>
</dbReference>
<organism evidence="2 3">
    <name type="scientific">Aspergillus pseudotamarii</name>
    <dbReference type="NCBI Taxonomy" id="132259"/>
    <lineage>
        <taxon>Eukaryota</taxon>
        <taxon>Fungi</taxon>
        <taxon>Dikarya</taxon>
        <taxon>Ascomycota</taxon>
        <taxon>Pezizomycotina</taxon>
        <taxon>Eurotiomycetes</taxon>
        <taxon>Eurotiomycetidae</taxon>
        <taxon>Eurotiales</taxon>
        <taxon>Aspergillaceae</taxon>
        <taxon>Aspergillus</taxon>
        <taxon>Aspergillus subgen. Circumdati</taxon>
    </lineage>
</organism>
<reference evidence="2 3" key="1">
    <citation type="submission" date="2019-04" db="EMBL/GenBank/DDBJ databases">
        <title>Friends and foes A comparative genomics study of 23 Aspergillus species from section Flavi.</title>
        <authorList>
            <consortium name="DOE Joint Genome Institute"/>
            <person name="Kjaerbolling I."/>
            <person name="Vesth T."/>
            <person name="Frisvad J.C."/>
            <person name="Nybo J.L."/>
            <person name="Theobald S."/>
            <person name="Kildgaard S."/>
            <person name="Isbrandt T."/>
            <person name="Kuo A."/>
            <person name="Sato A."/>
            <person name="Lyhne E.K."/>
            <person name="Kogle M.E."/>
            <person name="Wiebenga A."/>
            <person name="Kun R.S."/>
            <person name="Lubbers R.J."/>
            <person name="Makela M.R."/>
            <person name="Barry K."/>
            <person name="Chovatia M."/>
            <person name="Clum A."/>
            <person name="Daum C."/>
            <person name="Haridas S."/>
            <person name="He G."/>
            <person name="LaButti K."/>
            <person name="Lipzen A."/>
            <person name="Mondo S."/>
            <person name="Riley R."/>
            <person name="Salamov A."/>
            <person name="Simmons B.A."/>
            <person name="Magnuson J.K."/>
            <person name="Henrissat B."/>
            <person name="Mortensen U.H."/>
            <person name="Larsen T.O."/>
            <person name="Devries R.P."/>
            <person name="Grigoriev I.V."/>
            <person name="Machida M."/>
            <person name="Baker S.E."/>
            <person name="Andersen M.R."/>
        </authorList>
    </citation>
    <scope>NUCLEOTIDE SEQUENCE [LARGE SCALE GENOMIC DNA]</scope>
    <source>
        <strain evidence="2 3">CBS 117625</strain>
    </source>
</reference>
<evidence type="ECO:0000313" key="3">
    <source>
        <dbReference type="Proteomes" id="UP000325672"/>
    </source>
</evidence>
<keyword evidence="1" id="KW-0472">Membrane</keyword>
<accession>A0A5N6SFN1</accession>
<proteinExistence type="predicted"/>
<protein>
    <submittedName>
        <fullName evidence="2">Uncharacterized protein</fullName>
    </submittedName>
</protein>
<sequence length="122" mass="13661">MDGLPLVLQLVIDGREGKIKMKPAPGRTPQMGYYHSAVFLLELLLWVVEFLLGSAVWPRDITKAFGRITLCLEVVVGVELVVIEELLVMEWSWETVLLPGHKLGKIVISPFGGRYCQLLTSQ</sequence>
<evidence type="ECO:0000313" key="2">
    <source>
        <dbReference type="EMBL" id="KAE8132510.1"/>
    </source>
</evidence>
<dbReference type="EMBL" id="ML743631">
    <property type="protein sequence ID" value="KAE8132510.1"/>
    <property type="molecule type" value="Genomic_DNA"/>
</dbReference>
<evidence type="ECO:0000256" key="1">
    <source>
        <dbReference type="SAM" id="Phobius"/>
    </source>
</evidence>
<feature type="transmembrane region" description="Helical" evidence="1">
    <location>
        <begin position="33"/>
        <end position="52"/>
    </location>
</feature>
<dbReference type="AlphaFoldDB" id="A0A5N6SFN1"/>
<keyword evidence="1" id="KW-0812">Transmembrane</keyword>
<name>A0A5N6SFN1_ASPPS</name>
<dbReference type="GeneID" id="43636782"/>
<dbReference type="RefSeq" id="XP_031908573.1">
    <property type="nucleotide sequence ID" value="XM_032052572.1"/>
</dbReference>
<keyword evidence="3" id="KW-1185">Reference proteome</keyword>
<gene>
    <name evidence="2" type="ORF">BDV38DRAFT_208226</name>
</gene>
<keyword evidence="1" id="KW-1133">Transmembrane helix</keyword>